<comment type="function">
    <text evidence="11">Involved in the catabolism of short chain fatty acids (SCFA) via the 2-methylcitrate cycle (propionate degradation route). Catalyzes the thermodynamically favored C-C bond cleavage of (2R,3S)-2-methylisocitrate to yield pyruvate and succinate via an alpha-carboxy-carbanion intermediate.</text>
</comment>
<feature type="binding site" evidence="11">
    <location>
        <position position="270"/>
    </location>
    <ligand>
        <name>substrate</name>
    </ligand>
</feature>
<evidence type="ECO:0000256" key="4">
    <source>
        <dbReference type="ARBA" id="ARBA00012260"/>
    </source>
</evidence>
<feature type="binding site" evidence="11">
    <location>
        <begin position="45"/>
        <end position="47"/>
    </location>
    <ligand>
        <name>substrate</name>
    </ligand>
</feature>
<evidence type="ECO:0000256" key="12">
    <source>
        <dbReference type="RuleBase" id="RU361121"/>
    </source>
</evidence>
<comment type="function">
    <text evidence="12">Catalyzes the thermodynamically favored C-C bond cleavage of (2R,3S)-2-methylisocitrate to yield pyruvate and succinate.</text>
</comment>
<feature type="binding site" evidence="11">
    <location>
        <begin position="122"/>
        <end position="123"/>
    </location>
    <ligand>
        <name>substrate</name>
    </ligand>
</feature>
<evidence type="ECO:0000256" key="11">
    <source>
        <dbReference type="HAMAP-Rule" id="MF_01939"/>
    </source>
</evidence>
<dbReference type="HAMAP" id="MF_01939">
    <property type="entry name" value="PrpB"/>
    <property type="match status" value="1"/>
</dbReference>
<comment type="subunit">
    <text evidence="8 11">Homotetramer; dimer of dimers.</text>
</comment>
<gene>
    <name evidence="11 13" type="primary">prpB</name>
    <name evidence="13" type="ORF">F0U83_09600</name>
</gene>
<dbReference type="Proteomes" id="UP000324760">
    <property type="component" value="Chromosome"/>
</dbReference>
<protein>
    <recommendedName>
        <fullName evidence="10 11">2-methylisocitrate lyase</fullName>
        <shortName evidence="11">2-MIC</shortName>
        <shortName evidence="11">MICL</shortName>
        <ecNumber evidence="4 11">4.1.3.30</ecNumber>
    </recommendedName>
    <alternativeName>
        <fullName evidence="11">(2R,3S)-2-methylisocitrate lyase</fullName>
    </alternativeName>
</protein>
<keyword evidence="5 11" id="KW-0479">Metal-binding</keyword>
<feature type="binding site" evidence="11">
    <location>
        <position position="87"/>
    </location>
    <ligand>
        <name>Mg(2+)</name>
        <dbReference type="ChEBI" id="CHEBI:18420"/>
    </ligand>
</feature>
<dbReference type="InterPro" id="IPR018523">
    <property type="entry name" value="Isocitrate_lyase_ph_CS"/>
</dbReference>
<dbReference type="EC" id="4.1.3.30" evidence="4 11"/>
<dbReference type="PANTHER" id="PTHR42905">
    <property type="entry name" value="PHOSPHOENOLPYRUVATE CARBOXYLASE"/>
    <property type="match status" value="1"/>
</dbReference>
<name>A0A5P1RCG1_9GAMM</name>
<dbReference type="GO" id="GO:0000287">
    <property type="term" value="F:magnesium ion binding"/>
    <property type="evidence" value="ECO:0007669"/>
    <property type="project" value="UniProtKB-UniRule"/>
</dbReference>
<feature type="binding site" evidence="11">
    <location>
        <position position="241"/>
    </location>
    <ligand>
        <name>substrate</name>
    </ligand>
</feature>
<feature type="binding site" evidence="11">
    <location>
        <position position="187"/>
    </location>
    <ligand>
        <name>substrate</name>
    </ligand>
</feature>
<evidence type="ECO:0000313" key="14">
    <source>
        <dbReference type="Proteomes" id="UP000324760"/>
    </source>
</evidence>
<dbReference type="InterPro" id="IPR015813">
    <property type="entry name" value="Pyrv/PenolPyrv_kinase-like_dom"/>
</dbReference>
<accession>A0A5P1RCG1</accession>
<organism evidence="13 14">
    <name type="scientific">Neptunomonas concharum</name>
    <dbReference type="NCBI Taxonomy" id="1031538"/>
    <lineage>
        <taxon>Bacteria</taxon>
        <taxon>Pseudomonadati</taxon>
        <taxon>Pseudomonadota</taxon>
        <taxon>Gammaproteobacteria</taxon>
        <taxon>Oceanospirillales</taxon>
        <taxon>Oceanospirillaceae</taxon>
        <taxon>Neptunomonas</taxon>
    </lineage>
</organism>
<sequence>MAKLTAGGRFRKALDETKPLQIVGTTNAYHAMMAERVGHKAIYLSGGGVANHSYGLPDLGMTSMNDVVEDVRRITSAVETPLLVDIDTGWGGAFNIARAIKEMTKAGAAAVHLEDQVAQKRCGHRPNKEIVSLEEMVDRVKAAVDAKTDDDFFIIARTDAFQMEGLNAAVERAQACLEAGADGIFAEAVHTLEDYKAFANGINGAHLLANITEFGATPLFNTEELAANGASMVLYPLSAFRAANKAALNVYEALLRDGDQKAVVDTMQTRMELYDFLNYHDFEQKLDALFAQGKNK</sequence>
<dbReference type="RefSeq" id="WP_138987735.1">
    <property type="nucleotide sequence ID" value="NZ_CP043869.1"/>
</dbReference>
<dbReference type="InterPro" id="IPR039556">
    <property type="entry name" value="ICL/PEPM"/>
</dbReference>
<keyword evidence="6 11" id="KW-0460">Magnesium</keyword>
<keyword evidence="14" id="KW-1185">Reference proteome</keyword>
<comment type="cofactor">
    <cofactor evidence="2 11">
        <name>Mg(2+)</name>
        <dbReference type="ChEBI" id="CHEBI:18420"/>
    </cofactor>
</comment>
<evidence type="ECO:0000256" key="1">
    <source>
        <dbReference type="ARBA" id="ARBA00001050"/>
    </source>
</evidence>
<reference evidence="13 14" key="1">
    <citation type="journal article" date="2019" name="Biochem. Eng. J.">
        <title>Metabolic engineering of the marine bacteria Neptunomonas concharum for the production of acetoin and meso-2,3-butanediol from acetate.</title>
        <authorList>
            <person name="Li W."/>
            <person name="Pu N."/>
            <person name="Liu C.-X."/>
            <person name="Yuan Q.-P."/>
            <person name="Li Z.-J."/>
        </authorList>
    </citation>
    <scope>NUCLEOTIDE SEQUENCE [LARGE SCALE GENOMIC DNA]</scope>
    <source>
        <strain evidence="13 14">JCM17730</strain>
    </source>
</reference>
<comment type="catalytic activity">
    <reaction evidence="1 11 12">
        <text>(2S,3R)-3-hydroxybutane-1,2,3-tricarboxylate = pyruvate + succinate</text>
        <dbReference type="Rhea" id="RHEA:16809"/>
        <dbReference type="ChEBI" id="CHEBI:15361"/>
        <dbReference type="ChEBI" id="CHEBI:30031"/>
        <dbReference type="ChEBI" id="CHEBI:57429"/>
        <dbReference type="EC" id="4.1.3.30"/>
    </reaction>
</comment>
<feature type="binding site" evidence="11">
    <location>
        <position position="85"/>
    </location>
    <ligand>
        <name>Mg(2+)</name>
        <dbReference type="ChEBI" id="CHEBI:18420"/>
    </ligand>
</feature>
<evidence type="ECO:0000256" key="7">
    <source>
        <dbReference type="ARBA" id="ARBA00023239"/>
    </source>
</evidence>
<comment type="similarity">
    <text evidence="3 11 12">Belongs to the isocitrate lyase/PEP mutase superfamily. Methylisocitrate lyase family.</text>
</comment>
<feature type="binding site" evidence="11">
    <location>
        <begin position="210"/>
        <end position="212"/>
    </location>
    <ligand>
        <name>substrate</name>
    </ligand>
</feature>
<evidence type="ECO:0000256" key="5">
    <source>
        <dbReference type="ARBA" id="ARBA00022723"/>
    </source>
</evidence>
<dbReference type="NCBIfam" id="TIGR02317">
    <property type="entry name" value="prpB"/>
    <property type="match status" value="1"/>
</dbReference>
<evidence type="ECO:0000256" key="6">
    <source>
        <dbReference type="ARBA" id="ARBA00022842"/>
    </source>
</evidence>
<evidence type="ECO:0000256" key="10">
    <source>
        <dbReference type="ARBA" id="ARBA00073849"/>
    </source>
</evidence>
<dbReference type="PROSITE" id="PS00161">
    <property type="entry name" value="ISOCITRATE_LYASE"/>
    <property type="match status" value="1"/>
</dbReference>
<dbReference type="NCBIfam" id="NF008455">
    <property type="entry name" value="PRK11320.1"/>
    <property type="match status" value="1"/>
</dbReference>
<dbReference type="PANTHER" id="PTHR42905:SF5">
    <property type="entry name" value="CARBOXYVINYL-CARBOXYPHOSPHONATE PHOSPHORYLMUTASE, CHLOROPLASTIC"/>
    <property type="match status" value="1"/>
</dbReference>
<dbReference type="OrthoDB" id="9771433at2"/>
<evidence type="ECO:0000256" key="8">
    <source>
        <dbReference type="ARBA" id="ARBA00044762"/>
    </source>
</evidence>
<dbReference type="GO" id="GO:0019629">
    <property type="term" value="P:propionate catabolic process, 2-methylcitrate cycle"/>
    <property type="evidence" value="ECO:0007669"/>
    <property type="project" value="UniProtKB-UniRule"/>
</dbReference>
<proteinExistence type="inferred from homology"/>
<keyword evidence="7 11" id="KW-0456">Lyase</keyword>
<dbReference type="InterPro" id="IPR012695">
    <property type="entry name" value="PrpB"/>
</dbReference>
<dbReference type="GO" id="GO:0046421">
    <property type="term" value="F:methylisocitrate lyase activity"/>
    <property type="evidence" value="ECO:0007669"/>
    <property type="project" value="UniProtKB-UniRule"/>
</dbReference>
<evidence type="ECO:0000256" key="3">
    <source>
        <dbReference type="ARBA" id="ARBA00009282"/>
    </source>
</evidence>
<dbReference type="KEGG" id="ncu:F0U83_09600"/>
<dbReference type="AlphaFoldDB" id="A0A5P1RCG1"/>
<feature type="binding site" evidence="11">
    <location>
        <position position="157"/>
    </location>
    <ligand>
        <name>substrate</name>
    </ligand>
</feature>
<dbReference type="UniPathway" id="UPA00946"/>
<dbReference type="InterPro" id="IPR040442">
    <property type="entry name" value="Pyrv_kinase-like_dom_sf"/>
</dbReference>
<dbReference type="FunFam" id="3.20.20.60:FF:000009">
    <property type="entry name" value="2-methylisocitrate lyase"/>
    <property type="match status" value="1"/>
</dbReference>
<dbReference type="SUPFAM" id="SSF51621">
    <property type="entry name" value="Phosphoenolpyruvate/pyruvate domain"/>
    <property type="match status" value="1"/>
</dbReference>
<evidence type="ECO:0000313" key="13">
    <source>
        <dbReference type="EMBL" id="QEQ96956.1"/>
    </source>
</evidence>
<dbReference type="Gene3D" id="3.20.20.60">
    <property type="entry name" value="Phosphoenolpyruvate-binding domains"/>
    <property type="match status" value="1"/>
</dbReference>
<dbReference type="CDD" id="cd00377">
    <property type="entry name" value="ICL_PEPM"/>
    <property type="match status" value="1"/>
</dbReference>
<evidence type="ECO:0000256" key="9">
    <source>
        <dbReference type="ARBA" id="ARBA00057039"/>
    </source>
</evidence>
<comment type="pathway">
    <text evidence="11 12">Organic acid metabolism; propanoate degradation.</text>
</comment>
<comment type="function">
    <text evidence="9">Involved in the catabolism of short chain fatty acids (SCFA) via the 2-methylcitrate cycle I (propionate degradation route). Catalyzes the thermodynamically favored C-C bond cleavage of (2R,3S)-2-methylisocitrate to yield pyruvate and succinate via an alpha-carboxy-carbanion intermediate.</text>
</comment>
<dbReference type="Pfam" id="PF13714">
    <property type="entry name" value="PEP_mutase"/>
    <property type="match status" value="1"/>
</dbReference>
<dbReference type="EMBL" id="CP043869">
    <property type="protein sequence ID" value="QEQ96956.1"/>
    <property type="molecule type" value="Genomic_DNA"/>
</dbReference>
<evidence type="ECO:0000256" key="2">
    <source>
        <dbReference type="ARBA" id="ARBA00001946"/>
    </source>
</evidence>